<dbReference type="SUPFAM" id="SSF58038">
    <property type="entry name" value="SNARE fusion complex"/>
    <property type="match status" value="1"/>
</dbReference>
<keyword evidence="2" id="KW-0472">Membrane</keyword>
<keyword evidence="2" id="KW-1133">Transmembrane helix</keyword>
<evidence type="ECO:0000259" key="3">
    <source>
        <dbReference type="PROSITE" id="PS50192"/>
    </source>
</evidence>
<dbReference type="InParanoid" id="A0A078AWL7"/>
<dbReference type="SUPFAM" id="SSF47661">
    <property type="entry name" value="t-snare proteins"/>
    <property type="match status" value="1"/>
</dbReference>
<dbReference type="SMART" id="SM00397">
    <property type="entry name" value="t_SNARE"/>
    <property type="match status" value="1"/>
</dbReference>
<organism evidence="4 5">
    <name type="scientific">Stylonychia lemnae</name>
    <name type="common">Ciliate</name>
    <dbReference type="NCBI Taxonomy" id="5949"/>
    <lineage>
        <taxon>Eukaryota</taxon>
        <taxon>Sar</taxon>
        <taxon>Alveolata</taxon>
        <taxon>Ciliophora</taxon>
        <taxon>Intramacronucleata</taxon>
        <taxon>Spirotrichea</taxon>
        <taxon>Stichotrichia</taxon>
        <taxon>Sporadotrichida</taxon>
        <taxon>Oxytrichidae</taxon>
        <taxon>Stylonychinae</taxon>
        <taxon>Stylonychia</taxon>
    </lineage>
</organism>
<dbReference type="GO" id="GO:0016192">
    <property type="term" value="P:vesicle-mediated transport"/>
    <property type="evidence" value="ECO:0007669"/>
    <property type="project" value="InterPro"/>
</dbReference>
<dbReference type="Gene3D" id="1.20.5.110">
    <property type="match status" value="1"/>
</dbReference>
<dbReference type="InterPro" id="IPR000727">
    <property type="entry name" value="T_SNARE_dom"/>
</dbReference>
<accession>A0A078AWL7</accession>
<evidence type="ECO:0000313" key="5">
    <source>
        <dbReference type="Proteomes" id="UP000039865"/>
    </source>
</evidence>
<reference evidence="4 5" key="1">
    <citation type="submission" date="2014-06" db="EMBL/GenBank/DDBJ databases">
        <authorList>
            <person name="Swart Estienne"/>
        </authorList>
    </citation>
    <scope>NUCLEOTIDE SEQUENCE [LARGE SCALE GENOMIC DNA]</scope>
    <source>
        <strain evidence="4 5">130c</strain>
    </source>
</reference>
<dbReference type="Proteomes" id="UP000039865">
    <property type="component" value="Unassembled WGS sequence"/>
</dbReference>
<dbReference type="InterPro" id="IPR010989">
    <property type="entry name" value="SNARE"/>
</dbReference>
<feature type="domain" description="T-SNARE coiled-coil homology" evidence="3">
    <location>
        <begin position="217"/>
        <end position="279"/>
    </location>
</feature>
<evidence type="ECO:0000256" key="2">
    <source>
        <dbReference type="SAM" id="Phobius"/>
    </source>
</evidence>
<keyword evidence="2" id="KW-0812">Transmembrane</keyword>
<feature type="coiled-coil region" evidence="1">
    <location>
        <begin position="185"/>
        <end position="214"/>
    </location>
</feature>
<keyword evidence="1" id="KW-0175">Coiled coil</keyword>
<evidence type="ECO:0000313" key="4">
    <source>
        <dbReference type="EMBL" id="CDW85647.1"/>
    </source>
</evidence>
<dbReference type="PROSITE" id="PS50192">
    <property type="entry name" value="T_SNARE"/>
    <property type="match status" value="1"/>
</dbReference>
<sequence>MSVGAMSDASSSYQKIEVDKIYLDLNDIDKLNARIKKQLQKYSVLEDQERKETRSNLQKNLKLSSDLQKRVLAVQDENSKMKFENILQKKVKELEVLSSSLVYKEQELLVKYKDQLEENDLEENTHHYEKKGLLDAGSDEDDADDDFCDFQSSEPAMKGDNKYSKISTNSASFNYNESDVTQLDNEESSNLFQHQQKQKQKLKKEDEVEEFQLQSHDQFLKQRTEKIMKVSNSLHQINRMYNQLNEIVVEQGETLTRIEDNFVQSKVNTKKTVKELQKTLSKEKTLKDKIMSCDLQVMCLSIWFIVACTFFFIDLSIASPKVE</sequence>
<dbReference type="OrthoDB" id="421009at2759"/>
<dbReference type="AlphaFoldDB" id="A0A078AWL7"/>
<keyword evidence="4" id="KW-0675">Receptor</keyword>
<proteinExistence type="predicted"/>
<protein>
    <submittedName>
        <fullName evidence="4">Vam3 target membrane receptor (T-snare)</fullName>
    </submittedName>
</protein>
<dbReference type="CDD" id="cd15840">
    <property type="entry name" value="SNARE_Qa"/>
    <property type="match status" value="1"/>
</dbReference>
<dbReference type="GO" id="GO:0016020">
    <property type="term" value="C:membrane"/>
    <property type="evidence" value="ECO:0007669"/>
    <property type="project" value="InterPro"/>
</dbReference>
<feature type="transmembrane region" description="Helical" evidence="2">
    <location>
        <begin position="295"/>
        <end position="317"/>
    </location>
</feature>
<dbReference type="EMBL" id="CCKQ01013925">
    <property type="protein sequence ID" value="CDW85647.1"/>
    <property type="molecule type" value="Genomic_DNA"/>
</dbReference>
<keyword evidence="5" id="KW-1185">Reference proteome</keyword>
<gene>
    <name evidence="4" type="primary">Contig16003.g17058</name>
    <name evidence="4" type="ORF">STYLEM_14729</name>
</gene>
<evidence type="ECO:0000256" key="1">
    <source>
        <dbReference type="SAM" id="Coils"/>
    </source>
</evidence>
<name>A0A078AWL7_STYLE</name>